<name>A0AAV2SHD9_MEGNR</name>
<sequence length="132" mass="14518">MSEATVIPSARGSFVNLFSVRRFVNLTQTTRATPLAAECNHIQPGQRDPPRHHVDWEPLVIKPPGTTHHNSVRATLRDVPGHHDCRVTTHTITSGVNPMYGRTDEMIVLPDAPTPSALMVPRTRANGNTTTL</sequence>
<proteinExistence type="predicted"/>
<protein>
    <submittedName>
        <fullName evidence="1">Uncharacterized protein</fullName>
    </submittedName>
</protein>
<evidence type="ECO:0000313" key="1">
    <source>
        <dbReference type="EMBL" id="CAL4192332.1"/>
    </source>
</evidence>
<keyword evidence="2" id="KW-1185">Reference proteome</keyword>
<comment type="caution">
    <text evidence="1">The sequence shown here is derived from an EMBL/GenBank/DDBJ whole genome shotgun (WGS) entry which is preliminary data.</text>
</comment>
<gene>
    <name evidence="1" type="ORF">MNOR_LOCUS36728</name>
</gene>
<dbReference type="Proteomes" id="UP001497623">
    <property type="component" value="Unassembled WGS sequence"/>
</dbReference>
<reference evidence="1 2" key="1">
    <citation type="submission" date="2024-05" db="EMBL/GenBank/DDBJ databases">
        <authorList>
            <person name="Wallberg A."/>
        </authorList>
    </citation>
    <scope>NUCLEOTIDE SEQUENCE [LARGE SCALE GENOMIC DNA]</scope>
</reference>
<evidence type="ECO:0000313" key="2">
    <source>
        <dbReference type="Proteomes" id="UP001497623"/>
    </source>
</evidence>
<accession>A0AAV2SHD9</accession>
<organism evidence="1 2">
    <name type="scientific">Meganyctiphanes norvegica</name>
    <name type="common">Northern krill</name>
    <name type="synonym">Thysanopoda norvegica</name>
    <dbReference type="NCBI Taxonomy" id="48144"/>
    <lineage>
        <taxon>Eukaryota</taxon>
        <taxon>Metazoa</taxon>
        <taxon>Ecdysozoa</taxon>
        <taxon>Arthropoda</taxon>
        <taxon>Crustacea</taxon>
        <taxon>Multicrustacea</taxon>
        <taxon>Malacostraca</taxon>
        <taxon>Eumalacostraca</taxon>
        <taxon>Eucarida</taxon>
        <taxon>Euphausiacea</taxon>
        <taxon>Euphausiidae</taxon>
        <taxon>Meganyctiphanes</taxon>
    </lineage>
</organism>
<dbReference type="EMBL" id="CAXKWB010068729">
    <property type="protein sequence ID" value="CAL4192332.1"/>
    <property type="molecule type" value="Genomic_DNA"/>
</dbReference>
<dbReference type="AlphaFoldDB" id="A0AAV2SHD9"/>